<comment type="caution">
    <text evidence="6">The sequence shown here is derived from an EMBL/GenBank/DDBJ whole genome shotgun (WGS) entry which is preliminary data.</text>
</comment>
<dbReference type="Proteomes" id="UP001432322">
    <property type="component" value="Unassembled WGS sequence"/>
</dbReference>
<dbReference type="GO" id="GO:0005730">
    <property type="term" value="C:nucleolus"/>
    <property type="evidence" value="ECO:0007669"/>
    <property type="project" value="TreeGrafter"/>
</dbReference>
<keyword evidence="2" id="KW-0808">Transferase</keyword>
<dbReference type="GO" id="GO:1990404">
    <property type="term" value="F:NAD+-protein mono-ADP-ribosyltransferase activity"/>
    <property type="evidence" value="ECO:0007669"/>
    <property type="project" value="TreeGrafter"/>
</dbReference>
<organism evidence="6 7">
    <name type="scientific">Pristionchus fissidentatus</name>
    <dbReference type="NCBI Taxonomy" id="1538716"/>
    <lineage>
        <taxon>Eukaryota</taxon>
        <taxon>Metazoa</taxon>
        <taxon>Ecdysozoa</taxon>
        <taxon>Nematoda</taxon>
        <taxon>Chromadorea</taxon>
        <taxon>Rhabditida</taxon>
        <taxon>Rhabditina</taxon>
        <taxon>Diplogasteromorpha</taxon>
        <taxon>Diplogasteroidea</taxon>
        <taxon>Neodiplogasteridae</taxon>
        <taxon>Pristionchus</taxon>
    </lineage>
</organism>
<evidence type="ECO:0000256" key="2">
    <source>
        <dbReference type="ARBA" id="ARBA00022679"/>
    </source>
</evidence>
<dbReference type="InterPro" id="IPR036770">
    <property type="entry name" value="Ankyrin_rpt-contain_sf"/>
</dbReference>
<dbReference type="InterPro" id="IPR036930">
    <property type="entry name" value="WGR_dom_sf"/>
</dbReference>
<dbReference type="GO" id="GO:0070212">
    <property type="term" value="P:protein poly-ADP-ribosylation"/>
    <property type="evidence" value="ECO:0007669"/>
    <property type="project" value="TreeGrafter"/>
</dbReference>
<feature type="compositionally biased region" description="Basic and acidic residues" evidence="4">
    <location>
        <begin position="258"/>
        <end position="271"/>
    </location>
</feature>
<evidence type="ECO:0000313" key="7">
    <source>
        <dbReference type="Proteomes" id="UP001432322"/>
    </source>
</evidence>
<keyword evidence="1" id="KW-0328">Glycosyltransferase</keyword>
<dbReference type="PANTHER" id="PTHR10459:SF117">
    <property type="entry name" value="POLY [ADP-RIBOSE] POLYMERASE TANKYRASE"/>
    <property type="match status" value="1"/>
</dbReference>
<evidence type="ECO:0000256" key="4">
    <source>
        <dbReference type="SAM" id="MobiDB-lite"/>
    </source>
</evidence>
<evidence type="ECO:0000313" key="6">
    <source>
        <dbReference type="EMBL" id="GMT24015.1"/>
    </source>
</evidence>
<sequence length="524" mass="59910">MIKNGWHSLIYVALDLEKSQHTVSKSILASLRIGHHNFTLYLFKQLGNKFKAGTETDNFLIGLIEGLKGDLEGSAAVVLEKILDFGVRTINTDGDGHSRIMEYTFMRGKYGVAERLRKYDRLFMHARPRKMARSVIQTLVKRWFECEEEEKTKIKEWLIRFRDSNVFTLNEPIAVSRRALPGLTQEDAEARTCAHIPPLSAAIQYQDAPLIQFLVVEGGVNVNVIGEGRPALFEALITNNEAVIKALIDGELIRKTEKNEEKEDNGKEGKTRRSLVVNLGVNGNEEEEKNDEEMKSEGEEEEEDEEDNEKIEKKTEISLELEGKTGVDVKITDDRARNLCHFLVSPCGWQNTKILEAFVKRYPVEIASLLSRSDRNGDTPIGLAAKENQWIMHAAMMKYAFRPTMNEPIGLKITAQRPSKYRIDVESDLMKKELEEKMKKEEKKIEDVVTPNSKSGYEKTGELVKCKKTGQLYKVLLNKTDLRKGLYGLHNYYKMELIKRKDIDLFILFTNWGRIGDSQGEFQV</sequence>
<keyword evidence="3" id="KW-0520">NAD</keyword>
<dbReference type="PANTHER" id="PTHR10459">
    <property type="entry name" value="DNA LIGASE"/>
    <property type="match status" value="1"/>
</dbReference>
<dbReference type="Gene3D" id="1.25.40.20">
    <property type="entry name" value="Ankyrin repeat-containing domain"/>
    <property type="match status" value="1"/>
</dbReference>
<dbReference type="InterPro" id="IPR050800">
    <property type="entry name" value="ARTD/PARP"/>
</dbReference>
<evidence type="ECO:0000259" key="5">
    <source>
        <dbReference type="PROSITE" id="PS51977"/>
    </source>
</evidence>
<dbReference type="Pfam" id="PF05406">
    <property type="entry name" value="WGR"/>
    <property type="match status" value="1"/>
</dbReference>
<dbReference type="InterPro" id="IPR008893">
    <property type="entry name" value="WGR_domain"/>
</dbReference>
<dbReference type="PROSITE" id="PS51977">
    <property type="entry name" value="WGR"/>
    <property type="match status" value="1"/>
</dbReference>
<feature type="domain" description="WGR" evidence="5">
    <location>
        <begin position="460"/>
        <end position="524"/>
    </location>
</feature>
<proteinExistence type="predicted"/>
<evidence type="ECO:0000256" key="3">
    <source>
        <dbReference type="ARBA" id="ARBA00023027"/>
    </source>
</evidence>
<dbReference type="GO" id="GO:0006302">
    <property type="term" value="P:double-strand break repair"/>
    <property type="evidence" value="ECO:0007669"/>
    <property type="project" value="TreeGrafter"/>
</dbReference>
<protein>
    <recommendedName>
        <fullName evidence="5">WGR domain-containing protein</fullName>
    </recommendedName>
</protein>
<name>A0AAV5W128_9BILA</name>
<accession>A0AAV5W128</accession>
<feature type="compositionally biased region" description="Acidic residues" evidence="4">
    <location>
        <begin position="298"/>
        <end position="309"/>
    </location>
</feature>
<evidence type="ECO:0000256" key="1">
    <source>
        <dbReference type="ARBA" id="ARBA00022676"/>
    </source>
</evidence>
<feature type="non-terminal residue" evidence="6">
    <location>
        <position position="524"/>
    </location>
</feature>
<reference evidence="6" key="1">
    <citation type="submission" date="2023-10" db="EMBL/GenBank/DDBJ databases">
        <title>Genome assembly of Pristionchus species.</title>
        <authorList>
            <person name="Yoshida K."/>
            <person name="Sommer R.J."/>
        </authorList>
    </citation>
    <scope>NUCLEOTIDE SEQUENCE</scope>
    <source>
        <strain evidence="6">RS5133</strain>
    </source>
</reference>
<dbReference type="SUPFAM" id="SSF142921">
    <property type="entry name" value="WGR domain-like"/>
    <property type="match status" value="1"/>
</dbReference>
<dbReference type="GO" id="GO:0003950">
    <property type="term" value="F:NAD+ poly-ADP-ribosyltransferase activity"/>
    <property type="evidence" value="ECO:0007669"/>
    <property type="project" value="TreeGrafter"/>
</dbReference>
<dbReference type="EMBL" id="BTSY01000004">
    <property type="protein sequence ID" value="GMT24015.1"/>
    <property type="molecule type" value="Genomic_DNA"/>
</dbReference>
<dbReference type="AlphaFoldDB" id="A0AAV5W128"/>
<dbReference type="SUPFAM" id="SSF48403">
    <property type="entry name" value="Ankyrin repeat"/>
    <property type="match status" value="1"/>
</dbReference>
<keyword evidence="7" id="KW-1185">Reference proteome</keyword>
<gene>
    <name evidence="6" type="ORF">PFISCL1PPCAC_15312</name>
</gene>
<feature type="region of interest" description="Disordered" evidence="4">
    <location>
        <begin position="258"/>
        <end position="315"/>
    </location>
</feature>